<dbReference type="InterPro" id="IPR015424">
    <property type="entry name" value="PyrdxlP-dep_Trfase"/>
</dbReference>
<evidence type="ECO:0000256" key="1">
    <source>
        <dbReference type="ARBA" id="ARBA00001933"/>
    </source>
</evidence>
<gene>
    <name evidence="9" type="ORF">Pro02_74840</name>
</gene>
<accession>A0A8J3SAL7</accession>
<dbReference type="GO" id="GO:0019752">
    <property type="term" value="P:carboxylic acid metabolic process"/>
    <property type="evidence" value="ECO:0007669"/>
    <property type="project" value="InterPro"/>
</dbReference>
<keyword evidence="4 6" id="KW-0663">Pyridoxal phosphate</keyword>
<name>A0A8J3SAL7_PLARO</name>
<dbReference type="SUPFAM" id="SSF53383">
    <property type="entry name" value="PLP-dependent transferases"/>
    <property type="match status" value="1"/>
</dbReference>
<keyword evidence="9" id="KW-0032">Aminotransferase</keyword>
<comment type="similarity">
    <text evidence="2 7">Belongs to the group II decarboxylase family.</text>
</comment>
<evidence type="ECO:0000256" key="7">
    <source>
        <dbReference type="RuleBase" id="RU000382"/>
    </source>
</evidence>
<keyword evidence="5 7" id="KW-0456">Lyase</keyword>
<dbReference type="GO" id="GO:0030170">
    <property type="term" value="F:pyridoxal phosphate binding"/>
    <property type="evidence" value="ECO:0007669"/>
    <property type="project" value="InterPro"/>
</dbReference>
<keyword evidence="3" id="KW-0210">Decarboxylase</keyword>
<keyword evidence="10" id="KW-1185">Reference proteome</keyword>
<feature type="modified residue" description="N6-(pyridoxal phosphate)lysine" evidence="6">
    <location>
        <position position="328"/>
    </location>
</feature>
<comment type="caution">
    <text evidence="9">The sequence shown here is derived from an EMBL/GenBank/DDBJ whole genome shotgun (WGS) entry which is preliminary data.</text>
</comment>
<dbReference type="AlphaFoldDB" id="A0A8J3SAL7"/>
<evidence type="ECO:0000256" key="4">
    <source>
        <dbReference type="ARBA" id="ARBA00022898"/>
    </source>
</evidence>
<evidence type="ECO:0000313" key="9">
    <source>
        <dbReference type="EMBL" id="GIH89076.1"/>
    </source>
</evidence>
<dbReference type="PANTHER" id="PTHR11999">
    <property type="entry name" value="GROUP II PYRIDOXAL-5-PHOSPHATE DECARBOXYLASE"/>
    <property type="match status" value="1"/>
</dbReference>
<dbReference type="GO" id="GO:0008483">
    <property type="term" value="F:transaminase activity"/>
    <property type="evidence" value="ECO:0007669"/>
    <property type="project" value="UniProtKB-KW"/>
</dbReference>
<comment type="cofactor">
    <cofactor evidence="1 6 7">
        <name>pyridoxal 5'-phosphate</name>
        <dbReference type="ChEBI" id="CHEBI:597326"/>
    </cofactor>
</comment>
<organism evidence="9 10">
    <name type="scientific">Planobispora rosea</name>
    <dbReference type="NCBI Taxonomy" id="35762"/>
    <lineage>
        <taxon>Bacteria</taxon>
        <taxon>Bacillati</taxon>
        <taxon>Actinomycetota</taxon>
        <taxon>Actinomycetes</taxon>
        <taxon>Streptosporangiales</taxon>
        <taxon>Streptosporangiaceae</taxon>
        <taxon>Planobispora</taxon>
    </lineage>
</organism>
<dbReference type="InterPro" id="IPR002129">
    <property type="entry name" value="PyrdxlP-dep_de-COase"/>
</dbReference>
<feature type="region of interest" description="Disordered" evidence="8">
    <location>
        <begin position="1"/>
        <end position="26"/>
    </location>
</feature>
<dbReference type="InterPro" id="IPR015421">
    <property type="entry name" value="PyrdxlP-dep_Trfase_major"/>
</dbReference>
<evidence type="ECO:0000256" key="8">
    <source>
        <dbReference type="SAM" id="MobiDB-lite"/>
    </source>
</evidence>
<dbReference type="InterPro" id="IPR015422">
    <property type="entry name" value="PyrdxlP-dep_Trfase_small"/>
</dbReference>
<dbReference type="RefSeq" id="WP_189244065.1">
    <property type="nucleotide sequence ID" value="NZ_BMQP01000072.1"/>
</dbReference>
<dbReference type="Gene3D" id="3.90.1150.10">
    <property type="entry name" value="Aspartate Aminotransferase, domain 1"/>
    <property type="match status" value="1"/>
</dbReference>
<dbReference type="EMBL" id="BOOI01000102">
    <property type="protein sequence ID" value="GIH89076.1"/>
    <property type="molecule type" value="Genomic_DNA"/>
</dbReference>
<reference evidence="9" key="1">
    <citation type="submission" date="2021-01" db="EMBL/GenBank/DDBJ databases">
        <title>Whole genome shotgun sequence of Planobispora rosea NBRC 15558.</title>
        <authorList>
            <person name="Komaki H."/>
            <person name="Tamura T."/>
        </authorList>
    </citation>
    <scope>NUCLEOTIDE SEQUENCE</scope>
    <source>
        <strain evidence="9">NBRC 15558</strain>
    </source>
</reference>
<dbReference type="GO" id="GO:0004058">
    <property type="term" value="F:aromatic-L-amino-acid decarboxylase activity"/>
    <property type="evidence" value="ECO:0007669"/>
    <property type="project" value="UniProtKB-ARBA"/>
</dbReference>
<evidence type="ECO:0000256" key="3">
    <source>
        <dbReference type="ARBA" id="ARBA00022793"/>
    </source>
</evidence>
<dbReference type="PANTHER" id="PTHR11999:SF70">
    <property type="entry name" value="MIP05841P"/>
    <property type="match status" value="1"/>
</dbReference>
<dbReference type="Gene3D" id="3.40.640.10">
    <property type="entry name" value="Type I PLP-dependent aspartate aminotransferase-like (Major domain)"/>
    <property type="match status" value="1"/>
</dbReference>
<proteinExistence type="inferred from homology"/>
<dbReference type="InterPro" id="IPR010977">
    <property type="entry name" value="Aromatic_deC"/>
</dbReference>
<evidence type="ECO:0000313" key="10">
    <source>
        <dbReference type="Proteomes" id="UP000655044"/>
    </source>
</evidence>
<keyword evidence="9" id="KW-0808">Transferase</keyword>
<evidence type="ECO:0000256" key="2">
    <source>
        <dbReference type="ARBA" id="ARBA00009533"/>
    </source>
</evidence>
<protein>
    <submittedName>
        <fullName evidence="9">Aspartate aminotransferase family protein</fullName>
    </submittedName>
</protein>
<dbReference type="Pfam" id="PF00282">
    <property type="entry name" value="Pyridoxal_deC"/>
    <property type="match status" value="1"/>
</dbReference>
<evidence type="ECO:0000256" key="5">
    <source>
        <dbReference type="ARBA" id="ARBA00023239"/>
    </source>
</evidence>
<evidence type="ECO:0000256" key="6">
    <source>
        <dbReference type="PIRSR" id="PIRSR602129-50"/>
    </source>
</evidence>
<sequence>MTSHDDRYSTDHYDTGHYDTGHYDTGHYDTDHYDTDPYGTDRYDAALDRAVKHAREWLASLPTRPVPPRVTADRLASRLGGELPADPIAPEQVVELLAAEVEPGLMAMGSGRFFGWVIGGAMPAALAADWLTSAWDQNAAMRYATPGTAAVEEAAGRWLLDLLGLPGEADVGFVTGATMANFAALAAARQQVLTDAGWDLDRLGLSGAPRVRVLVGRERHETVDLALRYLGLGAPIPVAADEQGRIRVDALEESLAGGDGPAIVCLQAGNLHSGAFDPFPEAIAVARRYGAWVHVDGAFGLWAGATPRLRHLVDGCEAADSWATDAHKTLNVPYDCGVVIVARTRASRRALGVHASYLVSSDEAADPMQKVPELSRRARGVPVWAALRSLGRTGVAALVERLAANARALAEGIAAVDGATVLNDVVFTQVCAAFGDDGRTRAVTGRLIADGTVWMSGSRWRDRDVLRISVSNWSTDERDVAVAVEAVRRAAAGVP</sequence>
<dbReference type="Proteomes" id="UP000655044">
    <property type="component" value="Unassembled WGS sequence"/>
</dbReference>